<keyword evidence="3" id="KW-1185">Reference proteome</keyword>
<feature type="transmembrane region" description="Helical" evidence="1">
    <location>
        <begin position="53"/>
        <end position="74"/>
    </location>
</feature>
<reference evidence="2" key="1">
    <citation type="submission" date="2020-10" db="EMBL/GenBank/DDBJ databases">
        <authorList>
            <person name="Castelo-Branco R."/>
            <person name="Eusebio N."/>
            <person name="Adriana R."/>
            <person name="Vieira A."/>
            <person name="Brugerolle De Fraissinette N."/>
            <person name="Rezende De Castro R."/>
            <person name="Schneider M.P."/>
            <person name="Vasconcelos V."/>
            <person name="Leao P.N."/>
        </authorList>
    </citation>
    <scope>NUCLEOTIDE SEQUENCE</scope>
    <source>
        <strain evidence="2">LEGE 07157</strain>
    </source>
</reference>
<proteinExistence type="predicted"/>
<dbReference type="AlphaFoldDB" id="A0A8J7E1M1"/>
<accession>A0A8J7E1M1</accession>
<keyword evidence="1" id="KW-0812">Transmembrane</keyword>
<dbReference type="Proteomes" id="UP000654482">
    <property type="component" value="Unassembled WGS sequence"/>
</dbReference>
<evidence type="ECO:0000313" key="2">
    <source>
        <dbReference type="EMBL" id="MBE9118921.1"/>
    </source>
</evidence>
<sequence length="254" mass="29326">MKIIDNKESEEETSAMDSYKKVYRYFELISIGSSALITKAITDWLQGLKVQQVVVLSLTFALVYLLNEFFVWIFKNVFSNFTYLRRYFFGEEFVEGLWIEFLTDNNNLTSVGIVLIKADKEGNGLNLVGDNYSVNSEGDWLLNYRFSSKNELTKFQFPILDFAYVNRFAIPVNGRTSIEGVAQLTFSSLQGTPSRYHASFNLAEDDPRIVGLEGWKIQDRSDLKEIKKDSISSSNLYKIIEKYIKIKENNQQQN</sequence>
<protein>
    <submittedName>
        <fullName evidence="2">Uncharacterized protein</fullName>
    </submittedName>
</protein>
<gene>
    <name evidence="2" type="ORF">IQ249_23820</name>
</gene>
<name>A0A8J7E1M1_9CYAN</name>
<comment type="caution">
    <text evidence="2">The sequence shown here is derived from an EMBL/GenBank/DDBJ whole genome shotgun (WGS) entry which is preliminary data.</text>
</comment>
<dbReference type="EMBL" id="JADEWZ010000068">
    <property type="protein sequence ID" value="MBE9118921.1"/>
    <property type="molecule type" value="Genomic_DNA"/>
</dbReference>
<evidence type="ECO:0000256" key="1">
    <source>
        <dbReference type="SAM" id="Phobius"/>
    </source>
</evidence>
<keyword evidence="1" id="KW-1133">Transmembrane helix</keyword>
<keyword evidence="1" id="KW-0472">Membrane</keyword>
<evidence type="ECO:0000313" key="3">
    <source>
        <dbReference type="Proteomes" id="UP000654482"/>
    </source>
</evidence>
<organism evidence="2 3">
    <name type="scientific">Lusitaniella coriacea LEGE 07157</name>
    <dbReference type="NCBI Taxonomy" id="945747"/>
    <lineage>
        <taxon>Bacteria</taxon>
        <taxon>Bacillati</taxon>
        <taxon>Cyanobacteriota</taxon>
        <taxon>Cyanophyceae</taxon>
        <taxon>Spirulinales</taxon>
        <taxon>Lusitaniellaceae</taxon>
        <taxon>Lusitaniella</taxon>
    </lineage>
</organism>
<dbReference type="RefSeq" id="WP_194032016.1">
    <property type="nucleotide sequence ID" value="NZ_JADEWZ010000068.1"/>
</dbReference>